<feature type="compositionally biased region" description="Basic and acidic residues" evidence="1">
    <location>
        <begin position="81"/>
        <end position="102"/>
    </location>
</feature>
<organism evidence="2">
    <name type="scientific">Schistocephalus solidus</name>
    <name type="common">Tapeworm</name>
    <dbReference type="NCBI Taxonomy" id="70667"/>
    <lineage>
        <taxon>Eukaryota</taxon>
        <taxon>Metazoa</taxon>
        <taxon>Spiralia</taxon>
        <taxon>Lophotrochozoa</taxon>
        <taxon>Platyhelminthes</taxon>
        <taxon>Cestoda</taxon>
        <taxon>Eucestoda</taxon>
        <taxon>Diphyllobothriidea</taxon>
        <taxon>Diphyllobothriidae</taxon>
        <taxon>Schistocephalus</taxon>
    </lineage>
</organism>
<evidence type="ECO:0000256" key="1">
    <source>
        <dbReference type="SAM" id="MobiDB-lite"/>
    </source>
</evidence>
<feature type="region of interest" description="Disordered" evidence="1">
    <location>
        <begin position="69"/>
        <end position="102"/>
    </location>
</feature>
<gene>
    <name evidence="2" type="ORF">TR160850</name>
</gene>
<protein>
    <submittedName>
        <fullName evidence="2">Uncharacterized protein</fullName>
    </submittedName>
</protein>
<proteinExistence type="predicted"/>
<feature type="non-terminal residue" evidence="2">
    <location>
        <position position="1"/>
    </location>
</feature>
<feature type="compositionally biased region" description="Basic and acidic residues" evidence="1">
    <location>
        <begin position="1"/>
        <end position="19"/>
    </location>
</feature>
<sequence>GTAVELRPKAERARDDARRNRPSRLRKTCEKSGSQLVRADAPSTRKALTHACGPNFREVSARGFQREMRPINASHITGQKVPERSPRLSRHWPERSRTPRTQ</sequence>
<dbReference type="AlphaFoldDB" id="A0A0X3PHP8"/>
<dbReference type="EMBL" id="GEEE01016439">
    <property type="protein sequence ID" value="JAP46786.1"/>
    <property type="molecule type" value="Transcribed_RNA"/>
</dbReference>
<reference evidence="2" key="1">
    <citation type="submission" date="2016-01" db="EMBL/GenBank/DDBJ databases">
        <title>Reference transcriptome for the parasite Schistocephalus solidus: insights into the molecular evolution of parasitism.</title>
        <authorList>
            <person name="Hebert F.O."/>
            <person name="Grambauer S."/>
            <person name="Barber I."/>
            <person name="Landry C.R."/>
            <person name="Aubin-Horth N."/>
        </authorList>
    </citation>
    <scope>NUCLEOTIDE SEQUENCE</scope>
</reference>
<name>A0A0X3PHP8_SCHSO</name>
<feature type="region of interest" description="Disordered" evidence="1">
    <location>
        <begin position="1"/>
        <end position="45"/>
    </location>
</feature>
<evidence type="ECO:0000313" key="2">
    <source>
        <dbReference type="EMBL" id="JAP46786.1"/>
    </source>
</evidence>
<accession>A0A0X3PHP8</accession>